<feature type="domain" description="CRAL-TRIO" evidence="1">
    <location>
        <begin position="1"/>
        <end position="103"/>
    </location>
</feature>
<dbReference type="Proteomes" id="UP000271098">
    <property type="component" value="Unassembled WGS sequence"/>
</dbReference>
<reference evidence="2 3" key="1">
    <citation type="submission" date="2018-11" db="EMBL/GenBank/DDBJ databases">
        <authorList>
            <consortium name="Pathogen Informatics"/>
        </authorList>
    </citation>
    <scope>NUCLEOTIDE SEQUENCE [LARGE SCALE GENOMIC DNA]</scope>
</reference>
<dbReference type="SUPFAM" id="SSF52087">
    <property type="entry name" value="CRAL/TRIO domain"/>
    <property type="match status" value="1"/>
</dbReference>
<name>A0A3P7NE40_9BILA</name>
<dbReference type="EMBL" id="UYRT01092865">
    <property type="protein sequence ID" value="VDN38490.1"/>
    <property type="molecule type" value="Genomic_DNA"/>
</dbReference>
<dbReference type="OrthoDB" id="1434354at2759"/>
<organism evidence="2 3">
    <name type="scientific">Gongylonema pulchrum</name>
    <dbReference type="NCBI Taxonomy" id="637853"/>
    <lineage>
        <taxon>Eukaryota</taxon>
        <taxon>Metazoa</taxon>
        <taxon>Ecdysozoa</taxon>
        <taxon>Nematoda</taxon>
        <taxon>Chromadorea</taxon>
        <taxon>Rhabditida</taxon>
        <taxon>Spirurina</taxon>
        <taxon>Spiruromorpha</taxon>
        <taxon>Spiruroidea</taxon>
        <taxon>Gongylonematidae</taxon>
        <taxon>Gongylonema</taxon>
    </lineage>
</organism>
<dbReference type="InterPro" id="IPR036865">
    <property type="entry name" value="CRAL-TRIO_dom_sf"/>
</dbReference>
<dbReference type="PANTHER" id="PTHR23324">
    <property type="entry name" value="SEC14 RELATED PROTEIN"/>
    <property type="match status" value="1"/>
</dbReference>
<dbReference type="Pfam" id="PF00650">
    <property type="entry name" value="CRAL_TRIO"/>
    <property type="match status" value="1"/>
</dbReference>
<gene>
    <name evidence="2" type="ORF">GPUH_LOCUS21551</name>
</gene>
<sequence length="196" mass="22625">MGIVVIVDMEHFSPELLHPPTFRIYLWLLSRIQELFPDLVRKIYLINCPAIIASIYALVKGVLAEQTRQKIVFTDQDWRQTLCDDLGKENILRPWGGDKISKITPVGSIRMGGDVPKHLRYKIQNHTFEEQLNKVVVGARASTSVEVSVTEEGTCLKWFFKLSHGDIDFKIVKDDREVCVFIQTCMRTNTYEARER</sequence>
<dbReference type="AlphaFoldDB" id="A0A3P7NE40"/>
<dbReference type="CDD" id="cd00170">
    <property type="entry name" value="SEC14"/>
    <property type="match status" value="1"/>
</dbReference>
<evidence type="ECO:0000313" key="2">
    <source>
        <dbReference type="EMBL" id="VDN38490.1"/>
    </source>
</evidence>
<dbReference type="Gene3D" id="2.60.120.680">
    <property type="entry name" value="GOLD domain"/>
    <property type="match status" value="1"/>
</dbReference>
<dbReference type="PROSITE" id="PS50191">
    <property type="entry name" value="CRAL_TRIO"/>
    <property type="match status" value="1"/>
</dbReference>
<dbReference type="InterPro" id="IPR051064">
    <property type="entry name" value="SEC14/CRAL-TRIO_domain"/>
</dbReference>
<dbReference type="PANTHER" id="PTHR23324:SF7">
    <property type="entry name" value="CRAL-TRIO DOMAIN-CONTAINING PROTEIN"/>
    <property type="match status" value="1"/>
</dbReference>
<dbReference type="Gene3D" id="3.40.525.10">
    <property type="entry name" value="CRAL-TRIO lipid binding domain"/>
    <property type="match status" value="1"/>
</dbReference>
<dbReference type="InterPro" id="IPR036598">
    <property type="entry name" value="GOLD_dom_sf"/>
</dbReference>
<dbReference type="InterPro" id="IPR001251">
    <property type="entry name" value="CRAL-TRIO_dom"/>
</dbReference>
<protein>
    <recommendedName>
        <fullName evidence="1">CRAL-TRIO domain-containing protein</fullName>
    </recommendedName>
</protein>
<evidence type="ECO:0000313" key="3">
    <source>
        <dbReference type="Proteomes" id="UP000271098"/>
    </source>
</evidence>
<accession>A0A3P7NE40</accession>
<evidence type="ECO:0000259" key="1">
    <source>
        <dbReference type="PROSITE" id="PS50191"/>
    </source>
</evidence>
<dbReference type="GO" id="GO:0005737">
    <property type="term" value="C:cytoplasm"/>
    <property type="evidence" value="ECO:0007669"/>
    <property type="project" value="TreeGrafter"/>
</dbReference>
<proteinExistence type="predicted"/>
<keyword evidence="3" id="KW-1185">Reference proteome</keyword>
<dbReference type="SUPFAM" id="SSF101576">
    <property type="entry name" value="Supernatant protein factor (SPF), C-terminal domain"/>
    <property type="match status" value="1"/>
</dbReference>